<reference evidence="1" key="1">
    <citation type="journal article" date="2020" name="G3 (Bethesda)">
        <title>High-Quality Assemblies for Three Invasive Social Wasps from the &lt;i&gt;Vespula&lt;/i&gt; Genus.</title>
        <authorList>
            <person name="Harrop T.W.R."/>
            <person name="Guhlin J."/>
            <person name="McLaughlin G.M."/>
            <person name="Permina E."/>
            <person name="Stockwell P."/>
            <person name="Gilligan J."/>
            <person name="Le Lec M.F."/>
            <person name="Gruber M.A.M."/>
            <person name="Quinn O."/>
            <person name="Lovegrove M."/>
            <person name="Duncan E.J."/>
            <person name="Remnant E.J."/>
            <person name="Van Eeckhoven J."/>
            <person name="Graham B."/>
            <person name="Knapp R.A."/>
            <person name="Langford K.W."/>
            <person name="Kronenberg Z."/>
            <person name="Press M.O."/>
            <person name="Eacker S.M."/>
            <person name="Wilson-Rankin E.E."/>
            <person name="Purcell J."/>
            <person name="Lester P.J."/>
            <person name="Dearden P.K."/>
        </authorList>
    </citation>
    <scope>NUCLEOTIDE SEQUENCE</scope>
    <source>
        <strain evidence="1">Volc-1</strain>
    </source>
</reference>
<comment type="caution">
    <text evidence="1">The sequence shown here is derived from an EMBL/GenBank/DDBJ whole genome shotgun (WGS) entry which is preliminary data.</text>
</comment>
<dbReference type="AlphaFoldDB" id="A0A834K0Z3"/>
<gene>
    <name evidence="1" type="ORF">H0235_016121</name>
</gene>
<evidence type="ECO:0000313" key="2">
    <source>
        <dbReference type="Proteomes" id="UP000600918"/>
    </source>
</evidence>
<sequence>MRLQRQSEINNLLYIRINCSLILAPMASYGNFYAPPWKWTVHVLGKCSGNLKQKRKHRMWKILMILHCTCVKSSWVLAPIASCENF</sequence>
<dbReference type="EMBL" id="JACSDY010000019">
    <property type="protein sequence ID" value="KAF7398113.1"/>
    <property type="molecule type" value="Genomic_DNA"/>
</dbReference>
<keyword evidence="2" id="KW-1185">Reference proteome</keyword>
<protein>
    <submittedName>
        <fullName evidence="1">Uncharacterized protein</fullName>
    </submittedName>
</protein>
<evidence type="ECO:0000313" key="1">
    <source>
        <dbReference type="EMBL" id="KAF7398113.1"/>
    </source>
</evidence>
<proteinExistence type="predicted"/>
<accession>A0A834K0Z3</accession>
<name>A0A834K0Z3_VESPE</name>
<dbReference type="Proteomes" id="UP000600918">
    <property type="component" value="Unassembled WGS sequence"/>
</dbReference>
<organism evidence="1 2">
    <name type="scientific">Vespula pensylvanica</name>
    <name type="common">Western yellow jacket</name>
    <name type="synonym">Wasp</name>
    <dbReference type="NCBI Taxonomy" id="30213"/>
    <lineage>
        <taxon>Eukaryota</taxon>
        <taxon>Metazoa</taxon>
        <taxon>Ecdysozoa</taxon>
        <taxon>Arthropoda</taxon>
        <taxon>Hexapoda</taxon>
        <taxon>Insecta</taxon>
        <taxon>Pterygota</taxon>
        <taxon>Neoptera</taxon>
        <taxon>Endopterygota</taxon>
        <taxon>Hymenoptera</taxon>
        <taxon>Apocrita</taxon>
        <taxon>Aculeata</taxon>
        <taxon>Vespoidea</taxon>
        <taxon>Vespidae</taxon>
        <taxon>Vespinae</taxon>
        <taxon>Vespula</taxon>
    </lineage>
</organism>